<organism evidence="1 2">
    <name type="scientific">Bradyrhizobium cosmicum</name>
    <dbReference type="NCBI Taxonomy" id="1404864"/>
    <lineage>
        <taxon>Bacteria</taxon>
        <taxon>Pseudomonadati</taxon>
        <taxon>Pseudomonadota</taxon>
        <taxon>Alphaproteobacteria</taxon>
        <taxon>Hyphomicrobiales</taxon>
        <taxon>Nitrobacteraceae</taxon>
        <taxon>Bradyrhizobium</taxon>
    </lineage>
</organism>
<reference evidence="1 2" key="1">
    <citation type="journal article" date="2012" name="Microbes Environ.">
        <title>Complete genome sequence of Bradyrhizobium sp. S23321: insights into symbiosis evolution in soil oligotrophs.</title>
        <authorList>
            <person name="Okubo T."/>
            <person name="Tsukui T."/>
            <person name="Maita H."/>
            <person name="Okamoto S."/>
            <person name="Oshima K."/>
            <person name="Fujisawa T."/>
            <person name="Saito A."/>
            <person name="Futamata H."/>
            <person name="Hattori R."/>
            <person name="Shimomura Y."/>
            <person name="Haruta S."/>
            <person name="Morimoto S."/>
            <person name="Wang Y."/>
            <person name="Sakai Y."/>
            <person name="Hattori M."/>
            <person name="Aizawa S."/>
            <person name="Nagashima K.V.P."/>
            <person name="Masuda S."/>
            <person name="Hattori T."/>
            <person name="Yamashita A."/>
            <person name="Bao Z."/>
            <person name="Hayatsu M."/>
            <person name="Kajiya-Kanegae H."/>
            <person name="Yoshinaga I."/>
            <person name="Sakamoto K."/>
            <person name="Toyota K."/>
            <person name="Nakao M."/>
            <person name="Kohara M."/>
            <person name="Anda M."/>
            <person name="Niwa R."/>
            <person name="Jung-Hwan P."/>
            <person name="Sameshima-Saito R."/>
            <person name="Tokuda S."/>
            <person name="Yamamoto S."/>
            <person name="Yamamoto S."/>
            <person name="Yokoyama T."/>
            <person name="Akutsu T."/>
            <person name="Nakamura Y."/>
            <person name="Nakahira-Yanaka Y."/>
            <person name="Takada Hoshino Y."/>
            <person name="Hirakawa H."/>
            <person name="Mitsui H."/>
            <person name="Terasawa K."/>
            <person name="Itakura M."/>
            <person name="Sato S."/>
            <person name="Ikeda-Ohtsubo W."/>
            <person name="Sakakura N."/>
            <person name="Kaminuma E."/>
            <person name="Minamisawa K."/>
        </authorList>
    </citation>
    <scope>NUCLEOTIDE SEQUENCE [LARGE SCALE GENOMIC DNA]</scope>
    <source>
        <strain evidence="1 2">S23321</strain>
    </source>
</reference>
<dbReference type="EMBL" id="AP012279">
    <property type="protein sequence ID" value="BAL76038.1"/>
    <property type="molecule type" value="Genomic_DNA"/>
</dbReference>
<accession>A0AAI8MDN3</accession>
<gene>
    <name evidence="1" type="ORF">S23_28280</name>
</gene>
<dbReference type="Proteomes" id="UP000007886">
    <property type="component" value="Chromosome"/>
</dbReference>
<dbReference type="KEGG" id="brs:S23_28280"/>
<proteinExistence type="predicted"/>
<keyword evidence="2" id="KW-1185">Reference proteome</keyword>
<dbReference type="AlphaFoldDB" id="A0AAI8MDN3"/>
<evidence type="ECO:0000313" key="2">
    <source>
        <dbReference type="Proteomes" id="UP000007886"/>
    </source>
</evidence>
<protein>
    <submittedName>
        <fullName evidence="1">Uncharacterized protein</fullName>
    </submittedName>
</protein>
<name>A0AAI8MDN3_9BRAD</name>
<sequence>MRQPATMSILQISIAAMPFLLSLVSRSSKVIAPCLLASIFTVLLGDEPHRAVMAWCVGTLIAAVAMREWLRAI</sequence>
<evidence type="ECO:0000313" key="1">
    <source>
        <dbReference type="EMBL" id="BAL76038.1"/>
    </source>
</evidence>